<dbReference type="OrthoDB" id="6775908at2759"/>
<dbReference type="EMBL" id="OV121137">
    <property type="protein sequence ID" value="CAH0558644.1"/>
    <property type="molecule type" value="Genomic_DNA"/>
</dbReference>
<dbReference type="PANTHER" id="PTHR46409">
    <property type="entry name" value="HTH PSQ-TYPE DOMAIN-CONTAINING PROTEIN"/>
    <property type="match status" value="1"/>
</dbReference>
<name>A0A9P0BBN7_BRAAE</name>
<dbReference type="Proteomes" id="UP001154078">
    <property type="component" value="Chromosome 6"/>
</dbReference>
<organism evidence="1 2">
    <name type="scientific">Brassicogethes aeneus</name>
    <name type="common">Rape pollen beetle</name>
    <name type="synonym">Meligethes aeneus</name>
    <dbReference type="NCBI Taxonomy" id="1431903"/>
    <lineage>
        <taxon>Eukaryota</taxon>
        <taxon>Metazoa</taxon>
        <taxon>Ecdysozoa</taxon>
        <taxon>Arthropoda</taxon>
        <taxon>Hexapoda</taxon>
        <taxon>Insecta</taxon>
        <taxon>Pterygota</taxon>
        <taxon>Neoptera</taxon>
        <taxon>Endopterygota</taxon>
        <taxon>Coleoptera</taxon>
        <taxon>Polyphaga</taxon>
        <taxon>Cucujiformia</taxon>
        <taxon>Nitidulidae</taxon>
        <taxon>Meligethinae</taxon>
        <taxon>Brassicogethes</taxon>
    </lineage>
</organism>
<accession>A0A9P0BBN7</accession>
<evidence type="ECO:0000313" key="1">
    <source>
        <dbReference type="EMBL" id="CAH0558644.1"/>
    </source>
</evidence>
<keyword evidence="2" id="KW-1185">Reference proteome</keyword>
<reference evidence="1" key="1">
    <citation type="submission" date="2021-12" db="EMBL/GenBank/DDBJ databases">
        <authorList>
            <person name="King R."/>
        </authorList>
    </citation>
    <scope>NUCLEOTIDE SEQUENCE</scope>
</reference>
<gene>
    <name evidence="1" type="ORF">MELIAE_LOCUS8922</name>
</gene>
<dbReference type="PANTHER" id="PTHR46409:SF1">
    <property type="entry name" value="HTH PSQ-TYPE DOMAIN-CONTAINING PROTEIN"/>
    <property type="match status" value="1"/>
</dbReference>
<protein>
    <submittedName>
        <fullName evidence="1">Uncharacterized protein</fullName>
    </submittedName>
</protein>
<dbReference type="AlphaFoldDB" id="A0A9P0BBN7"/>
<evidence type="ECO:0000313" key="2">
    <source>
        <dbReference type="Proteomes" id="UP001154078"/>
    </source>
</evidence>
<sequence>MLTQQKVTTPIFGLPKKLSGTNLPTYKDVLLSCFEESYKNSILSGSKKKVAFSTIADNVATQIEIIYRKASIPVVTHTRAVQMINAYHNAYNNLRKSYKRDQKKEGFKDKIERFVAEAKSKLFESVQLGLPTVFDLSSVPYTSQIRLNLTSTALVSDRFGISDRATAAIASSVLHDVGIISEEDTSQIIDKSKIRRQKQKIRQAIRQDASIVTKGLYFDGRKDNTIYQQKIGAKLYRRVKKEEHISLIREPGGQYVGHVTPSSATGSELSKYIVKYLHDNDIDINELEAIGCDVVQTTRYLPDGIKKIIDPVIQRNAFFCHPENMLLAMIVDEREHIRELGYSRVLRAKTEIPKGKSVRNFVTPLIHFDATDYTELIDWTKCKLSSPPILERPFAVSQRVAQSF</sequence>
<proteinExistence type="predicted"/>